<evidence type="ECO:0000313" key="2">
    <source>
        <dbReference type="EMBL" id="CAK7213925.1"/>
    </source>
</evidence>
<feature type="region of interest" description="Disordered" evidence="1">
    <location>
        <begin position="192"/>
        <end position="311"/>
    </location>
</feature>
<comment type="caution">
    <text evidence="2">The sequence shown here is derived from an EMBL/GenBank/DDBJ whole genome shotgun (WGS) entry which is preliminary data.</text>
</comment>
<accession>A0ABP0B2Y9</accession>
<feature type="compositionally biased region" description="Basic and acidic residues" evidence="1">
    <location>
        <begin position="209"/>
        <end position="237"/>
    </location>
</feature>
<reference evidence="2 3" key="1">
    <citation type="submission" date="2024-01" db="EMBL/GenBank/DDBJ databases">
        <authorList>
            <person name="Allen C."/>
            <person name="Tagirdzhanova G."/>
        </authorList>
    </citation>
    <scope>NUCLEOTIDE SEQUENCE [LARGE SCALE GENOMIC DNA]</scope>
</reference>
<sequence>MAGRFSLDQDRDVLFSQALASPQSPRTALQHARAPNSRAGLTDETIPGDPSFLPAPKRLPSRLLKMPPATGSPSVTAAATAAATTGSAGAYFVPRRNSHSANGSNPFPLPSGKPPSANSSGDRSNDTIAALWHARTRSARSCSTVSYAGSEVALNKSFGQPPYQRRPSVVHYQPMVQPQATMPSQQLPTSVIDQHLPAPPLPVSTRSRRGNDSSEDLSRRSSHSMYHEYLHNEKQPREASSSSTFASSSSSLSIQPQMGTAVVAAGSSDNSDGPLLGGLSPPRPRIPDSPHDVHGRSSSHGHSETIGRAIG</sequence>
<gene>
    <name evidence="2" type="ORF">SBRCBS47491_001971</name>
</gene>
<name>A0ABP0B2Y9_9PEZI</name>
<feature type="compositionally biased region" description="Low complexity" evidence="1">
    <location>
        <begin position="266"/>
        <end position="280"/>
    </location>
</feature>
<evidence type="ECO:0000313" key="3">
    <source>
        <dbReference type="Proteomes" id="UP001642406"/>
    </source>
</evidence>
<organism evidence="2 3">
    <name type="scientific">Sporothrix bragantina</name>
    <dbReference type="NCBI Taxonomy" id="671064"/>
    <lineage>
        <taxon>Eukaryota</taxon>
        <taxon>Fungi</taxon>
        <taxon>Dikarya</taxon>
        <taxon>Ascomycota</taxon>
        <taxon>Pezizomycotina</taxon>
        <taxon>Sordariomycetes</taxon>
        <taxon>Sordariomycetidae</taxon>
        <taxon>Ophiostomatales</taxon>
        <taxon>Ophiostomataceae</taxon>
        <taxon>Sporothrix</taxon>
    </lineage>
</organism>
<feature type="compositionally biased region" description="Low complexity" evidence="1">
    <location>
        <begin position="240"/>
        <end position="253"/>
    </location>
</feature>
<proteinExistence type="predicted"/>
<protein>
    <submittedName>
        <fullName evidence="2">Uncharacterized protein</fullName>
    </submittedName>
</protein>
<dbReference type="EMBL" id="CAWUHC010000010">
    <property type="protein sequence ID" value="CAK7213925.1"/>
    <property type="molecule type" value="Genomic_DNA"/>
</dbReference>
<feature type="region of interest" description="Disordered" evidence="1">
    <location>
        <begin position="93"/>
        <end position="124"/>
    </location>
</feature>
<feature type="region of interest" description="Disordered" evidence="1">
    <location>
        <begin position="19"/>
        <end position="75"/>
    </location>
</feature>
<keyword evidence="3" id="KW-1185">Reference proteome</keyword>
<evidence type="ECO:0000256" key="1">
    <source>
        <dbReference type="SAM" id="MobiDB-lite"/>
    </source>
</evidence>
<dbReference type="Proteomes" id="UP001642406">
    <property type="component" value="Unassembled WGS sequence"/>
</dbReference>
<feature type="compositionally biased region" description="Basic and acidic residues" evidence="1">
    <location>
        <begin position="285"/>
        <end position="305"/>
    </location>
</feature>